<name>A0A1Y1S1I6_9SPIO</name>
<keyword evidence="3" id="KW-1185">Reference proteome</keyword>
<evidence type="ECO:0000313" key="3">
    <source>
        <dbReference type="Proteomes" id="UP000192343"/>
    </source>
</evidence>
<dbReference type="RefSeq" id="WP_083048430.1">
    <property type="nucleotide sequence ID" value="NZ_CAXXQO010000002.1"/>
</dbReference>
<dbReference type="OrthoDB" id="9810508at2"/>
<dbReference type="AlphaFoldDB" id="A0A1Y1S1I6"/>
<reference evidence="2 3" key="1">
    <citation type="submission" date="2017-03" db="EMBL/GenBank/DDBJ databases">
        <title>Draft Genome sequence of Marispirochaeta sp. strain JC444.</title>
        <authorList>
            <person name="Shivani Y."/>
            <person name="Subhash Y."/>
            <person name="Sasikala C."/>
            <person name="Ramana C."/>
        </authorList>
    </citation>
    <scope>NUCLEOTIDE SEQUENCE [LARGE SCALE GENOMIC DNA]</scope>
    <source>
        <strain evidence="2 3">JC444</strain>
    </source>
</reference>
<dbReference type="InterPro" id="IPR007172">
    <property type="entry name" value="DUF374"/>
</dbReference>
<dbReference type="EMBL" id="MWQY01000003">
    <property type="protein sequence ID" value="ORC37297.1"/>
    <property type="molecule type" value="Genomic_DNA"/>
</dbReference>
<accession>A0A1Y1S1I6</accession>
<protein>
    <recommendedName>
        <fullName evidence="1">DUF374 domain-containing protein</fullName>
    </recommendedName>
</protein>
<dbReference type="STRING" id="1963862.B4O97_03655"/>
<dbReference type="Proteomes" id="UP000192343">
    <property type="component" value="Unassembled WGS sequence"/>
</dbReference>
<comment type="caution">
    <text evidence="2">The sequence shown here is derived from an EMBL/GenBank/DDBJ whole genome shotgun (WGS) entry which is preliminary data.</text>
</comment>
<evidence type="ECO:0000259" key="1">
    <source>
        <dbReference type="Pfam" id="PF04028"/>
    </source>
</evidence>
<evidence type="ECO:0000313" key="2">
    <source>
        <dbReference type="EMBL" id="ORC37297.1"/>
    </source>
</evidence>
<proteinExistence type="predicted"/>
<gene>
    <name evidence="2" type="ORF">B4O97_03655</name>
</gene>
<dbReference type="Pfam" id="PF04028">
    <property type="entry name" value="DUF374"/>
    <property type="match status" value="1"/>
</dbReference>
<sequence>MDNEKSSRFTRLKGFLLAELLRLLRRSWRISIINKEVLDNLYKENTPFLLFFWHGNYAPVFPILEGYKAAVISSRSERGSVIAEVCLNFGYQSALLSDRPSREAFDQMRRILSDSRAAGTAADGPLGPRHQVKAGLIYLAAHLNLRLLPVAVACSSKIVLKKRWDKLEIPLPCARIALVFGEAFEIPSGGGKERIRQTAAHTGETLQLLEAQAEEIVSSGYRRNRKPAG</sequence>
<organism evidence="2 3">
    <name type="scientific">Marispirochaeta aestuarii</name>
    <dbReference type="NCBI Taxonomy" id="1963862"/>
    <lineage>
        <taxon>Bacteria</taxon>
        <taxon>Pseudomonadati</taxon>
        <taxon>Spirochaetota</taxon>
        <taxon>Spirochaetia</taxon>
        <taxon>Spirochaetales</taxon>
        <taxon>Spirochaetaceae</taxon>
        <taxon>Marispirochaeta</taxon>
    </lineage>
</organism>
<feature type="domain" description="DUF374" evidence="1">
    <location>
        <begin position="66"/>
        <end position="129"/>
    </location>
</feature>